<accession>A0A9P9E540</accession>
<dbReference type="EMBL" id="JAGMWT010000004">
    <property type="protein sequence ID" value="KAH7130814.1"/>
    <property type="molecule type" value="Genomic_DNA"/>
</dbReference>
<protein>
    <submittedName>
        <fullName evidence="1">Uncharacterized protein</fullName>
    </submittedName>
</protein>
<proteinExistence type="predicted"/>
<evidence type="ECO:0000313" key="2">
    <source>
        <dbReference type="Proteomes" id="UP000700596"/>
    </source>
</evidence>
<organism evidence="1 2">
    <name type="scientific">Dendryphion nanum</name>
    <dbReference type="NCBI Taxonomy" id="256645"/>
    <lineage>
        <taxon>Eukaryota</taxon>
        <taxon>Fungi</taxon>
        <taxon>Dikarya</taxon>
        <taxon>Ascomycota</taxon>
        <taxon>Pezizomycotina</taxon>
        <taxon>Dothideomycetes</taxon>
        <taxon>Pleosporomycetidae</taxon>
        <taxon>Pleosporales</taxon>
        <taxon>Torulaceae</taxon>
        <taxon>Dendryphion</taxon>
    </lineage>
</organism>
<keyword evidence="2" id="KW-1185">Reference proteome</keyword>
<reference evidence="1" key="1">
    <citation type="journal article" date="2021" name="Nat. Commun.">
        <title>Genetic determinants of endophytism in the Arabidopsis root mycobiome.</title>
        <authorList>
            <person name="Mesny F."/>
            <person name="Miyauchi S."/>
            <person name="Thiergart T."/>
            <person name="Pickel B."/>
            <person name="Atanasova L."/>
            <person name="Karlsson M."/>
            <person name="Huettel B."/>
            <person name="Barry K.W."/>
            <person name="Haridas S."/>
            <person name="Chen C."/>
            <person name="Bauer D."/>
            <person name="Andreopoulos W."/>
            <person name="Pangilinan J."/>
            <person name="LaButti K."/>
            <person name="Riley R."/>
            <person name="Lipzen A."/>
            <person name="Clum A."/>
            <person name="Drula E."/>
            <person name="Henrissat B."/>
            <person name="Kohler A."/>
            <person name="Grigoriev I.V."/>
            <person name="Martin F.M."/>
            <person name="Hacquard S."/>
        </authorList>
    </citation>
    <scope>NUCLEOTIDE SEQUENCE</scope>
    <source>
        <strain evidence="1">MPI-CAGE-CH-0243</strain>
    </source>
</reference>
<dbReference type="Proteomes" id="UP000700596">
    <property type="component" value="Unassembled WGS sequence"/>
</dbReference>
<dbReference type="AlphaFoldDB" id="A0A9P9E540"/>
<name>A0A9P9E540_9PLEO</name>
<sequence length="205" mass="22808">MVTWDGWTKRTTLPHSLLLLYYSDTHARTHTKHIHTYTPAYLLECPLESTAFTTVHSVIPDHTYHLLPTPLRLVPHCRPTSSFIPIRPARRRPLSIYQPPSSIHKPDFFHFHSSSVTVACGPASCPCVCVCMHVSFFVPPCQSVQTPLPCIITQSANLPRNPQLDSHSHSLCLALSCFASSRLVVVRIDYGGLVGSGLHATFCLD</sequence>
<comment type="caution">
    <text evidence="1">The sequence shown here is derived from an EMBL/GenBank/DDBJ whole genome shotgun (WGS) entry which is preliminary data.</text>
</comment>
<evidence type="ECO:0000313" key="1">
    <source>
        <dbReference type="EMBL" id="KAH7130814.1"/>
    </source>
</evidence>
<gene>
    <name evidence="1" type="ORF">B0J11DRAFT_524163</name>
</gene>